<name>A0A7S3UH43_9CHLO</name>
<protein>
    <recommendedName>
        <fullName evidence="2">Fe2OG dioxygenase domain-containing protein</fullName>
    </recommendedName>
</protein>
<reference evidence="1" key="1">
    <citation type="submission" date="2021-01" db="EMBL/GenBank/DDBJ databases">
        <authorList>
            <person name="Corre E."/>
            <person name="Pelletier E."/>
            <person name="Niang G."/>
            <person name="Scheremetjew M."/>
            <person name="Finn R."/>
            <person name="Kale V."/>
            <person name="Holt S."/>
            <person name="Cochrane G."/>
            <person name="Meng A."/>
            <person name="Brown T."/>
            <person name="Cohen L."/>
        </authorList>
    </citation>
    <scope>NUCLEOTIDE SEQUENCE</scope>
    <source>
        <strain evidence="1">CCMP1897</strain>
    </source>
</reference>
<sequence length="215" mass="24808">MCNRNACFVDGTGKKGRFGDGKAKQFKRNGGILYLKQVFDRTSYERLVLPETDRFRRGKLRPDKSGKAKGRVGCYIPSTSPLHRLLHGYDLTKRLQDLLGEPNLQPGDYPSEYRLYTAGSNMEWHRDESMYIEPQLECVYTVSNTSDSETEWIDTDGRLHSQWTEPNSLLLIRAEGAEHRVKMVKRGERTIVKFVFCTSLEQTLAHRENLLQAYI</sequence>
<organism evidence="1">
    <name type="scientific">Picocystis salinarum</name>
    <dbReference type="NCBI Taxonomy" id="88271"/>
    <lineage>
        <taxon>Eukaryota</taxon>
        <taxon>Viridiplantae</taxon>
        <taxon>Chlorophyta</taxon>
        <taxon>Picocystophyceae</taxon>
        <taxon>Picocystales</taxon>
        <taxon>Picocystaceae</taxon>
        <taxon>Picocystis</taxon>
    </lineage>
</organism>
<evidence type="ECO:0008006" key="2">
    <source>
        <dbReference type="Google" id="ProtNLM"/>
    </source>
</evidence>
<proteinExistence type="predicted"/>
<accession>A0A7S3UH43</accession>
<dbReference type="EMBL" id="HBIS01007877">
    <property type="protein sequence ID" value="CAE0612965.1"/>
    <property type="molecule type" value="Transcribed_RNA"/>
</dbReference>
<gene>
    <name evidence="1" type="ORF">PSAL00342_LOCUS6864</name>
</gene>
<dbReference type="AlphaFoldDB" id="A0A7S3UH43"/>
<evidence type="ECO:0000313" key="1">
    <source>
        <dbReference type="EMBL" id="CAE0612965.1"/>
    </source>
</evidence>